<reference evidence="6 7" key="2">
    <citation type="submission" date="2010-03" db="EMBL/GenBank/DDBJ databases">
        <authorList>
            <person name="Pajon A."/>
        </authorList>
    </citation>
    <scope>NUCLEOTIDE SEQUENCE [LARGE SCALE GENOMIC DNA]</scope>
    <source>
        <strain evidence="7">7-10-1-b</strain>
    </source>
</reference>
<evidence type="ECO:0000256" key="1">
    <source>
        <dbReference type="ARBA" id="ARBA00010164"/>
    </source>
</evidence>
<dbReference type="PATRIC" id="fig|657308.3.peg.2923"/>
<gene>
    <name evidence="6" type="ORF">GPA_34980</name>
</gene>
<sequence length="432" mass="45995">MTACVLDVLIAGKLAGALSQDGADSLSFAYGRNYRGVPLSSSMPLSTRPYRDKVVLPYLWGLLPEDPAVRRHVAADAGISPNNPFALLGVIGLDCPGAVQFVPQGSDACRDERLVAVSDAEIARRLAKGRLDGAGWIADDEHWSLGGQQSKFALRRVDGRWYSCEGSAATTHILKSGVRGLAHQALNEYVCMRLAASLGVPAASVEYLEFEGEGGVEPAIVIERYDRLVEGDDVTRLHQEDLCQALGCLPDNKYTMYGGPNCAEALGLLTSTGPTAQANAAGFLQMLFLNYLLAATDAHAKNYSIMLAADGSHRLAPMYDVASIAPYVEGAKLKVKPPKLAMSIGGENRAGRVSANDLAKLVEQCGLGRFGITAEGCRDLLALYAEEIPGKLAREFDALEKTGSADAARELRGRMEEPIAQLCARSLKGLGG</sequence>
<dbReference type="EMBL" id="FP929047">
    <property type="protein sequence ID" value="CBL05202.1"/>
    <property type="molecule type" value="Genomic_DNA"/>
</dbReference>
<dbReference type="PANTHER" id="PTHR37419:SF1">
    <property type="entry name" value="SERINE_THREONINE-PROTEIN KINASE TOXIN HIPA"/>
    <property type="match status" value="1"/>
</dbReference>
<keyword evidence="7" id="KW-1185">Reference proteome</keyword>
<dbReference type="Gene3D" id="1.10.1070.20">
    <property type="match status" value="1"/>
</dbReference>
<dbReference type="GO" id="GO:0004674">
    <property type="term" value="F:protein serine/threonine kinase activity"/>
    <property type="evidence" value="ECO:0007669"/>
    <property type="project" value="TreeGrafter"/>
</dbReference>
<dbReference type="AlphaFoldDB" id="D6EBV5"/>
<evidence type="ECO:0000259" key="5">
    <source>
        <dbReference type="Pfam" id="PF13657"/>
    </source>
</evidence>
<dbReference type="NCBIfam" id="TIGR03071">
    <property type="entry name" value="couple_hipA"/>
    <property type="match status" value="1"/>
</dbReference>
<comment type="similarity">
    <text evidence="1">Belongs to the HipA Ser/Thr kinase family.</text>
</comment>
<accession>D6EBV5</accession>
<dbReference type="HOGENOM" id="CLU_030167_1_0_11"/>
<keyword evidence="3" id="KW-0418">Kinase</keyword>
<dbReference type="Pfam" id="PF13657">
    <property type="entry name" value="Couple_hipA"/>
    <property type="match status" value="1"/>
</dbReference>
<evidence type="ECO:0000256" key="2">
    <source>
        <dbReference type="ARBA" id="ARBA00022679"/>
    </source>
</evidence>
<name>D6EBV5_9ACTN</name>
<organism evidence="6 7">
    <name type="scientific">Gordonibacter pamelaeae 7-10-1-b</name>
    <dbReference type="NCBI Taxonomy" id="657308"/>
    <lineage>
        <taxon>Bacteria</taxon>
        <taxon>Bacillati</taxon>
        <taxon>Actinomycetota</taxon>
        <taxon>Coriobacteriia</taxon>
        <taxon>Eggerthellales</taxon>
        <taxon>Eggerthellaceae</taxon>
        <taxon>Gordonibacter</taxon>
    </lineage>
</organism>
<evidence type="ECO:0000313" key="6">
    <source>
        <dbReference type="EMBL" id="CBL05202.1"/>
    </source>
</evidence>
<dbReference type="InterPro" id="IPR012893">
    <property type="entry name" value="HipA-like_C"/>
</dbReference>
<feature type="domain" description="HipA-like C-terminal" evidence="4">
    <location>
        <begin position="143"/>
        <end position="366"/>
    </location>
</feature>
<dbReference type="InterPro" id="IPR017508">
    <property type="entry name" value="HipA_N1"/>
</dbReference>
<dbReference type="Pfam" id="PF07804">
    <property type="entry name" value="HipA_C"/>
    <property type="match status" value="1"/>
</dbReference>
<dbReference type="Proteomes" id="UP000008805">
    <property type="component" value="Chromosome"/>
</dbReference>
<dbReference type="RefSeq" id="WP_015540545.1">
    <property type="nucleotide sequence ID" value="NC_021021.1"/>
</dbReference>
<proteinExistence type="inferred from homology"/>
<dbReference type="CDD" id="cd17808">
    <property type="entry name" value="HipA_Ec_like"/>
    <property type="match status" value="1"/>
</dbReference>
<dbReference type="BioCyc" id="GPAM657308:GPA_RS16230-MONOMER"/>
<protein>
    <submittedName>
        <fullName evidence="6">HipA N-terminal domain</fullName>
    </submittedName>
</protein>
<feature type="domain" description="HipA N-terminal subdomain 1" evidence="5">
    <location>
        <begin position="6"/>
        <end position="101"/>
    </location>
</feature>
<dbReference type="GO" id="GO:0005829">
    <property type="term" value="C:cytosol"/>
    <property type="evidence" value="ECO:0007669"/>
    <property type="project" value="TreeGrafter"/>
</dbReference>
<dbReference type="KEGG" id="gpa:GPA_34980"/>
<keyword evidence="2" id="KW-0808">Transferase</keyword>
<evidence type="ECO:0000259" key="4">
    <source>
        <dbReference type="Pfam" id="PF07804"/>
    </source>
</evidence>
<dbReference type="InterPro" id="IPR052028">
    <property type="entry name" value="HipA_Ser/Thr_kinase"/>
</dbReference>
<reference evidence="6 7" key="1">
    <citation type="submission" date="2010-03" db="EMBL/GenBank/DDBJ databases">
        <title>The genome sequence of Gordonibacter pamelaeae 7-10-1-bT.</title>
        <authorList>
            <consortium name="metaHIT consortium -- http://www.metahit.eu/"/>
            <person name="Pajon A."/>
            <person name="Turner K."/>
            <person name="Parkhill J."/>
            <person name="Timmis K."/>
            <person name="Oxley A."/>
            <person name="Wurdemann D."/>
        </authorList>
    </citation>
    <scope>NUCLEOTIDE SEQUENCE [LARGE SCALE GENOMIC DNA]</scope>
    <source>
        <strain evidence="7">7-10-1-b</strain>
    </source>
</reference>
<evidence type="ECO:0000313" key="7">
    <source>
        <dbReference type="Proteomes" id="UP000008805"/>
    </source>
</evidence>
<evidence type="ECO:0000256" key="3">
    <source>
        <dbReference type="ARBA" id="ARBA00022777"/>
    </source>
</evidence>
<dbReference type="PANTHER" id="PTHR37419">
    <property type="entry name" value="SERINE/THREONINE-PROTEIN KINASE TOXIN HIPA"/>
    <property type="match status" value="1"/>
</dbReference>